<evidence type="ECO:0000313" key="2">
    <source>
        <dbReference type="EMBL" id="SFZ75799.1"/>
    </source>
</evidence>
<dbReference type="GO" id="GO:0033194">
    <property type="term" value="P:response to hydroperoxide"/>
    <property type="evidence" value="ECO:0007669"/>
    <property type="project" value="TreeGrafter"/>
</dbReference>
<dbReference type="OrthoDB" id="9777133at2"/>
<dbReference type="HAMAP" id="MF_00652">
    <property type="entry name" value="UPF0246"/>
    <property type="match status" value="1"/>
</dbReference>
<dbReference type="PANTHER" id="PTHR30283">
    <property type="entry name" value="PEROXIDE STRESS RESPONSE PROTEIN YAAA"/>
    <property type="match status" value="1"/>
</dbReference>
<dbReference type="EMBL" id="FPKR01000006">
    <property type="protein sequence ID" value="SFZ75799.1"/>
    <property type="molecule type" value="Genomic_DNA"/>
</dbReference>
<protein>
    <recommendedName>
        <fullName evidence="1">UPF0246 protein SAMN02745887_01745</fullName>
    </recommendedName>
</protein>
<dbReference type="Pfam" id="PF03883">
    <property type="entry name" value="H2O2_YaaD"/>
    <property type="match status" value="1"/>
</dbReference>
<evidence type="ECO:0000313" key="3">
    <source>
        <dbReference type="Proteomes" id="UP000186513"/>
    </source>
</evidence>
<keyword evidence="3" id="KW-1185">Reference proteome</keyword>
<name>A0A1K2HG92_9NEIS</name>
<dbReference type="AlphaFoldDB" id="A0A1K2HG92"/>
<dbReference type="STRING" id="1121279.SAMN02745887_01745"/>
<evidence type="ECO:0000256" key="1">
    <source>
        <dbReference type="HAMAP-Rule" id="MF_00652"/>
    </source>
</evidence>
<dbReference type="GO" id="GO:0005829">
    <property type="term" value="C:cytosol"/>
    <property type="evidence" value="ECO:0007669"/>
    <property type="project" value="TreeGrafter"/>
</dbReference>
<sequence length="258" mass="29128">MLFTLSPAKTLDFATPVSSDTATLPRFTAQSAELIAVLREQNAAQIGSLMHLSAALAELNVARYQQWSPQFTPQNSKPAVHAFMGDVYEGLHAASLSEAELAWAQDHLRILSGLYGVLRPLDLMQPYRLEMGTRLANPRGKNLYEFWGSTLTESLNAELAQQDEPVLVNLASEEYFKSIKRKQLKARLIDCVFEDEKNGQFKIISFYAKRARGLMARFAIQHGLTRAEQLKDFDLDGYAYQAALSEPDRLVFRRREAR</sequence>
<proteinExistence type="inferred from homology"/>
<accession>A0A1K2HG92</accession>
<dbReference type="NCBIfam" id="NF002542">
    <property type="entry name" value="PRK02101.1-3"/>
    <property type="match status" value="1"/>
</dbReference>
<dbReference type="Proteomes" id="UP000186513">
    <property type="component" value="Unassembled WGS sequence"/>
</dbReference>
<comment type="similarity">
    <text evidence="1">Belongs to the UPF0246 family.</text>
</comment>
<dbReference type="RefSeq" id="WP_072428266.1">
    <property type="nucleotide sequence ID" value="NZ_FPKR01000006.1"/>
</dbReference>
<dbReference type="PANTHER" id="PTHR30283:SF4">
    <property type="entry name" value="PEROXIDE STRESS RESISTANCE PROTEIN YAAA"/>
    <property type="match status" value="1"/>
</dbReference>
<dbReference type="InterPro" id="IPR005583">
    <property type="entry name" value="YaaA"/>
</dbReference>
<dbReference type="NCBIfam" id="NF002541">
    <property type="entry name" value="PRK02101.1-1"/>
    <property type="match status" value="1"/>
</dbReference>
<gene>
    <name evidence="2" type="ORF">SAMN02745887_01745</name>
</gene>
<organism evidence="2 3">
    <name type="scientific">Chitinimonas taiwanensis DSM 18899</name>
    <dbReference type="NCBI Taxonomy" id="1121279"/>
    <lineage>
        <taxon>Bacteria</taxon>
        <taxon>Pseudomonadati</taxon>
        <taxon>Pseudomonadota</taxon>
        <taxon>Betaproteobacteria</taxon>
        <taxon>Neisseriales</taxon>
        <taxon>Chitinibacteraceae</taxon>
        <taxon>Chitinimonas</taxon>
    </lineage>
</organism>
<reference evidence="2 3" key="1">
    <citation type="submission" date="2016-11" db="EMBL/GenBank/DDBJ databases">
        <authorList>
            <person name="Jaros S."/>
            <person name="Januszkiewicz K."/>
            <person name="Wedrychowicz H."/>
        </authorList>
    </citation>
    <scope>NUCLEOTIDE SEQUENCE [LARGE SCALE GENOMIC DNA]</scope>
    <source>
        <strain evidence="2 3">DSM 18899</strain>
    </source>
</reference>